<sequence length="87" mass="10336">MKWEELDQELTLDELTAEELSQISIQEAQMRIQRNINLLARINNLLLEASNELGKWRIIVEKLKHTKNTIIEQNRALKEVIKGERWL</sequence>
<dbReference type="EMBL" id="CP007389">
    <property type="protein sequence ID" value="APT74910.1"/>
    <property type="molecule type" value="Genomic_DNA"/>
</dbReference>
<reference evidence="1 2" key="1">
    <citation type="submission" date="2014-02" db="EMBL/GenBank/DDBJ databases">
        <title>Diversity of Thermotogales isolates from hydrothermal vents.</title>
        <authorList>
            <person name="Haverkamp T.H.A."/>
            <person name="Lossouarn J."/>
            <person name="Geslin C."/>
            <person name="Nesbo C.L."/>
        </authorList>
    </citation>
    <scope>NUCLEOTIDE SEQUENCE [LARGE SCALE GENOMIC DNA]</scope>
    <source>
        <strain evidence="1 2">431</strain>
    </source>
</reference>
<accession>A0ABN4UXM6</accession>
<keyword evidence="2" id="KW-1185">Reference proteome</keyword>
<dbReference type="Proteomes" id="UP000185490">
    <property type="component" value="Chromosome"/>
</dbReference>
<protein>
    <submittedName>
        <fullName evidence="1">Uncharacterized protein</fullName>
    </submittedName>
</protein>
<organism evidence="1 2">
    <name type="scientific">Thermosipho melanesiensis</name>
    <dbReference type="NCBI Taxonomy" id="46541"/>
    <lineage>
        <taxon>Bacteria</taxon>
        <taxon>Thermotogati</taxon>
        <taxon>Thermotogota</taxon>
        <taxon>Thermotogae</taxon>
        <taxon>Thermotogales</taxon>
        <taxon>Fervidobacteriaceae</taxon>
        <taxon>Thermosipho</taxon>
    </lineage>
</organism>
<gene>
    <name evidence="1" type="ORF">BW47_07760</name>
</gene>
<name>A0ABN4UXM6_9BACT</name>
<evidence type="ECO:0000313" key="1">
    <source>
        <dbReference type="EMBL" id="APT74910.1"/>
    </source>
</evidence>
<proteinExistence type="predicted"/>
<evidence type="ECO:0000313" key="2">
    <source>
        <dbReference type="Proteomes" id="UP000185490"/>
    </source>
</evidence>
<dbReference type="RefSeq" id="WP_041426090.1">
    <property type="nucleotide sequence ID" value="NZ_CP007389.1"/>
</dbReference>